<dbReference type="Proteomes" id="UP000006793">
    <property type="component" value="Chromosome"/>
</dbReference>
<feature type="binding site" evidence="10">
    <location>
        <begin position="24"/>
        <end position="31"/>
    </location>
    <ligand>
        <name>ATP</name>
        <dbReference type="ChEBI" id="CHEBI:30616"/>
    </ligand>
</feature>
<dbReference type="CDD" id="cd17932">
    <property type="entry name" value="DEXQc_UvrD"/>
    <property type="match status" value="1"/>
</dbReference>
<dbReference type="PaxDb" id="667014-Thein_0607"/>
<dbReference type="Gene3D" id="3.40.50.300">
    <property type="entry name" value="P-loop containing nucleotide triphosphate hydrolases"/>
    <property type="match status" value="3"/>
</dbReference>
<dbReference type="KEGG" id="tid:Thein_0607"/>
<accession>F8A884</accession>
<evidence type="ECO:0000313" key="13">
    <source>
        <dbReference type="Proteomes" id="UP000006793"/>
    </source>
</evidence>
<feature type="domain" description="UvrD-like helicase ATP-binding" evidence="11">
    <location>
        <begin position="3"/>
        <end position="234"/>
    </location>
</feature>
<dbReference type="PANTHER" id="PTHR11070:SF2">
    <property type="entry name" value="ATP-DEPENDENT DNA HELICASE SRS2"/>
    <property type="match status" value="1"/>
</dbReference>
<keyword evidence="4 10" id="KW-0067">ATP-binding</keyword>
<proteinExistence type="predicted"/>
<evidence type="ECO:0000256" key="4">
    <source>
        <dbReference type="ARBA" id="ARBA00022840"/>
    </source>
</evidence>
<dbReference type="GO" id="GO:0005524">
    <property type="term" value="F:ATP binding"/>
    <property type="evidence" value="ECO:0007669"/>
    <property type="project" value="UniProtKB-UniRule"/>
</dbReference>
<dbReference type="Pfam" id="PF00580">
    <property type="entry name" value="UvrD-helicase"/>
    <property type="match status" value="2"/>
</dbReference>
<keyword evidence="3 10" id="KW-0347">Helicase</keyword>
<dbReference type="Gene3D" id="1.10.486.10">
    <property type="entry name" value="PCRA, domain 4"/>
    <property type="match status" value="1"/>
</dbReference>
<evidence type="ECO:0000256" key="1">
    <source>
        <dbReference type="ARBA" id="ARBA00022741"/>
    </source>
</evidence>
<evidence type="ECO:0000313" key="12">
    <source>
        <dbReference type="EMBL" id="AEH44488.1"/>
    </source>
</evidence>
<dbReference type="HOGENOM" id="CLU_004585_6_4_0"/>
<dbReference type="GO" id="GO:0016887">
    <property type="term" value="F:ATP hydrolysis activity"/>
    <property type="evidence" value="ECO:0007669"/>
    <property type="project" value="RHEA"/>
</dbReference>
<dbReference type="Pfam" id="PF13361">
    <property type="entry name" value="UvrD_C"/>
    <property type="match status" value="1"/>
</dbReference>
<dbReference type="GO" id="GO:0003677">
    <property type="term" value="F:DNA binding"/>
    <property type="evidence" value="ECO:0007669"/>
    <property type="project" value="InterPro"/>
</dbReference>
<dbReference type="GO" id="GO:0043138">
    <property type="term" value="F:3'-5' DNA helicase activity"/>
    <property type="evidence" value="ECO:0007669"/>
    <property type="project" value="UniProtKB-EC"/>
</dbReference>
<dbReference type="RefSeq" id="WP_013907233.1">
    <property type="nucleotide sequence ID" value="NC_015681.1"/>
</dbReference>
<reference evidence="12 13" key="2">
    <citation type="journal article" date="2012" name="Stand. Genomic Sci.">
        <title>Complete genome sequence of the thermophilic sulfate-reducing ocean bacterium Thermodesulfatator indicus type strain (CIR29812(T)).</title>
        <authorList>
            <person name="Anderson I."/>
            <person name="Saunders E."/>
            <person name="Lapidus A."/>
            <person name="Nolan M."/>
            <person name="Lucas S."/>
            <person name="Tice H."/>
            <person name="Del Rio T.G."/>
            <person name="Cheng J.F."/>
            <person name="Han C."/>
            <person name="Tapia R."/>
            <person name="Goodwin L.A."/>
            <person name="Pitluck S."/>
            <person name="Liolios K."/>
            <person name="Mavromatis K."/>
            <person name="Pagani I."/>
            <person name="Ivanova N."/>
            <person name="Mikhailova N."/>
            <person name="Pati A."/>
            <person name="Chen A."/>
            <person name="Palaniappan K."/>
            <person name="Land M."/>
            <person name="Hauser L."/>
            <person name="Jeffries C.D."/>
            <person name="Chang Y.J."/>
            <person name="Brambilla E.M."/>
            <person name="Rohde M."/>
            <person name="Spring S."/>
            <person name="Goker M."/>
            <person name="Detter J.C."/>
            <person name="Woyke T."/>
            <person name="Bristow J."/>
            <person name="Eisen J.A."/>
            <person name="Markowitz V."/>
            <person name="Hugenholtz P."/>
            <person name="Kyrpides N.C."/>
            <person name="Klenk H.P."/>
        </authorList>
    </citation>
    <scope>NUCLEOTIDE SEQUENCE [LARGE SCALE GENOMIC DNA]</scope>
    <source>
        <strain evidence="13">DSM 15286 / JCM 11887 / CIR29812</strain>
    </source>
</reference>
<comment type="catalytic activity">
    <reaction evidence="9">
        <text>ATP + H2O = ADP + phosphate + H(+)</text>
        <dbReference type="Rhea" id="RHEA:13065"/>
        <dbReference type="ChEBI" id="CHEBI:15377"/>
        <dbReference type="ChEBI" id="CHEBI:15378"/>
        <dbReference type="ChEBI" id="CHEBI:30616"/>
        <dbReference type="ChEBI" id="CHEBI:43474"/>
        <dbReference type="ChEBI" id="CHEBI:456216"/>
        <dbReference type="EC" id="5.6.2.4"/>
    </reaction>
</comment>
<keyword evidence="5" id="KW-0413">Isomerase</keyword>
<comment type="catalytic activity">
    <reaction evidence="6">
        <text>Couples ATP hydrolysis with the unwinding of duplex DNA by translocating in the 3'-5' direction.</text>
        <dbReference type="EC" id="5.6.2.4"/>
    </reaction>
</comment>
<evidence type="ECO:0000256" key="10">
    <source>
        <dbReference type="PROSITE-ProRule" id="PRU00560"/>
    </source>
</evidence>
<evidence type="ECO:0000256" key="3">
    <source>
        <dbReference type="ARBA" id="ARBA00022806"/>
    </source>
</evidence>
<evidence type="ECO:0000256" key="7">
    <source>
        <dbReference type="ARBA" id="ARBA00034808"/>
    </source>
</evidence>
<organism evidence="12 13">
    <name type="scientific">Thermodesulfatator indicus (strain DSM 15286 / JCM 11887 / CIR29812)</name>
    <dbReference type="NCBI Taxonomy" id="667014"/>
    <lineage>
        <taxon>Bacteria</taxon>
        <taxon>Pseudomonadati</taxon>
        <taxon>Thermodesulfobacteriota</taxon>
        <taxon>Thermodesulfobacteria</taxon>
        <taxon>Thermodesulfobacteriales</taxon>
        <taxon>Thermodesulfatatoraceae</taxon>
        <taxon>Thermodesulfatator</taxon>
    </lineage>
</organism>
<dbReference type="OrthoDB" id="9765670at2"/>
<dbReference type="PANTHER" id="PTHR11070">
    <property type="entry name" value="UVRD / RECB / PCRA DNA HELICASE FAMILY MEMBER"/>
    <property type="match status" value="1"/>
</dbReference>
<evidence type="ECO:0000256" key="9">
    <source>
        <dbReference type="ARBA" id="ARBA00048988"/>
    </source>
</evidence>
<dbReference type="eggNOG" id="COG0210">
    <property type="taxonomic scope" value="Bacteria"/>
</dbReference>
<dbReference type="InParanoid" id="F8A884"/>
<evidence type="ECO:0000256" key="8">
    <source>
        <dbReference type="ARBA" id="ARBA00034923"/>
    </source>
</evidence>
<evidence type="ECO:0000256" key="6">
    <source>
        <dbReference type="ARBA" id="ARBA00034617"/>
    </source>
</evidence>
<gene>
    <name evidence="12" type="ordered locus">Thein_0607</name>
</gene>
<keyword evidence="13" id="KW-1185">Reference proteome</keyword>
<dbReference type="STRING" id="667014.Thein_0607"/>
<sequence>MTSISLDQYQEQAVKAKGNTLVVAGPGAGKTRVLLAKAIHLLEQGIDPEKVLILTFTIKTTQELKERLASIGIKGVKVDTFHALAYDLLKAKGIKPRLATEEELKALARDLSKRKGLSLKDFRKALDKGENHYRSLWEEALKLHGLYDFSLLLKEATGHYLQQEKVYLLIDEFQDLNPELTSFLKTFTKAEFFLVGDPAQAIYGFRGACPQVIKEFVDYLAPQIYFLKKSYRVPEKVLNFAETLRETQGFPLEPLEAVQKGGNRLGLSFNKPFNEAKGVAKLVSELLGGLQMEASQRGLAPPEIAILSRVRTLLNPIKEAFIKFGIPFQVPSENLKEEISAIESLSDIAKSIKSLKELEAYLAEGPSSVKEAWLESQSLEGFLFRLEMLKTFASISIRKDGVPLLTIHEAKGLEFKVVILVGAEDGLLPFTLLEDYDLAEEKRVAYVAVTRAQESFYFTQVKTGRFLYGHKLSGKVSPFFETLPIKEKSSKTKPKARQKKLFG</sequence>
<keyword evidence="1 10" id="KW-0547">Nucleotide-binding</keyword>
<dbReference type="EC" id="5.6.2.4" evidence="7"/>
<dbReference type="PROSITE" id="PS51198">
    <property type="entry name" value="UVRD_HELICASE_ATP_BIND"/>
    <property type="match status" value="1"/>
</dbReference>
<evidence type="ECO:0000256" key="5">
    <source>
        <dbReference type="ARBA" id="ARBA00023235"/>
    </source>
</evidence>
<dbReference type="InterPro" id="IPR000212">
    <property type="entry name" value="DNA_helicase_UvrD/REP"/>
</dbReference>
<evidence type="ECO:0000259" key="11">
    <source>
        <dbReference type="PROSITE" id="PS51198"/>
    </source>
</evidence>
<dbReference type="EMBL" id="CP002683">
    <property type="protein sequence ID" value="AEH44488.1"/>
    <property type="molecule type" value="Genomic_DNA"/>
</dbReference>
<dbReference type="InterPro" id="IPR014016">
    <property type="entry name" value="UvrD-like_ATP-bd"/>
</dbReference>
<evidence type="ECO:0000256" key="2">
    <source>
        <dbReference type="ARBA" id="ARBA00022801"/>
    </source>
</evidence>
<dbReference type="SUPFAM" id="SSF52540">
    <property type="entry name" value="P-loop containing nucleoside triphosphate hydrolases"/>
    <property type="match status" value="1"/>
</dbReference>
<name>F8A884_THEID</name>
<protein>
    <recommendedName>
        <fullName evidence="7">DNA 3'-5' helicase</fullName>
        <ecNumber evidence="7">5.6.2.4</ecNumber>
    </recommendedName>
    <alternativeName>
        <fullName evidence="8">DNA 3'-5' helicase II</fullName>
    </alternativeName>
</protein>
<dbReference type="InterPro" id="IPR014017">
    <property type="entry name" value="DNA_helicase_UvrD-like_C"/>
</dbReference>
<dbReference type="InterPro" id="IPR027417">
    <property type="entry name" value="P-loop_NTPase"/>
</dbReference>
<dbReference type="AlphaFoldDB" id="F8A884"/>
<keyword evidence="2 10" id="KW-0378">Hydrolase</keyword>
<reference evidence="13" key="1">
    <citation type="submission" date="2011-04" db="EMBL/GenBank/DDBJ databases">
        <title>The complete genome of Thermodesulfatator indicus DSM 15286.</title>
        <authorList>
            <person name="Lucas S."/>
            <person name="Copeland A."/>
            <person name="Lapidus A."/>
            <person name="Bruce D."/>
            <person name="Goodwin L."/>
            <person name="Pitluck S."/>
            <person name="Peters L."/>
            <person name="Kyrpides N."/>
            <person name="Mavromatis K."/>
            <person name="Pagani I."/>
            <person name="Ivanova N."/>
            <person name="Saunders L."/>
            <person name="Detter J.C."/>
            <person name="Tapia R."/>
            <person name="Han C."/>
            <person name="Land M."/>
            <person name="Hauser L."/>
            <person name="Markowitz V."/>
            <person name="Cheng J.-F."/>
            <person name="Hugenholtz P."/>
            <person name="Woyke T."/>
            <person name="Wu D."/>
            <person name="Spring S."/>
            <person name="Schroeder M."/>
            <person name="Brambilla E."/>
            <person name="Klenk H.-P."/>
            <person name="Eisen J.A."/>
        </authorList>
    </citation>
    <scope>NUCLEOTIDE SEQUENCE [LARGE SCALE GENOMIC DNA]</scope>
    <source>
        <strain evidence="13">DSM 15286 / JCM 11887 / CIR29812</strain>
    </source>
</reference>